<feature type="compositionally biased region" description="Pro residues" evidence="1">
    <location>
        <begin position="75"/>
        <end position="86"/>
    </location>
</feature>
<dbReference type="Proteomes" id="UP000004691">
    <property type="component" value="Unassembled WGS sequence"/>
</dbReference>
<evidence type="ECO:0000256" key="1">
    <source>
        <dbReference type="SAM" id="MobiDB-lite"/>
    </source>
</evidence>
<reference evidence="3 4" key="1">
    <citation type="submission" date="2012-01" db="EMBL/GenBank/DDBJ databases">
        <title>Improved High-Quality Draft sequence of Saccharomonospora xinjiangensis XJ-54.</title>
        <authorList>
            <consortium name="US DOE Joint Genome Institute"/>
            <person name="Lucas S."/>
            <person name="Han J."/>
            <person name="Lapidus A."/>
            <person name="Cheng J.-F."/>
            <person name="Goodwin L."/>
            <person name="Pitluck S."/>
            <person name="Peters L."/>
            <person name="Mikhailova N."/>
            <person name="Teshima H."/>
            <person name="Detter J.C."/>
            <person name="Han C."/>
            <person name="Tapia R."/>
            <person name="Land M."/>
            <person name="Hauser L."/>
            <person name="Kyrpides N."/>
            <person name="Ivanova N."/>
            <person name="Pagani I."/>
            <person name="Brambilla E.-M."/>
            <person name="Klenk H.-P."/>
            <person name="Woyke T."/>
        </authorList>
    </citation>
    <scope>NUCLEOTIDE SEQUENCE [LARGE SCALE GENOMIC DNA]</scope>
    <source>
        <strain evidence="3 4">XJ-54</strain>
    </source>
</reference>
<dbReference type="AlphaFoldDB" id="I0V6T7"/>
<dbReference type="EMBL" id="JH636049">
    <property type="protein sequence ID" value="EID55840.1"/>
    <property type="molecule type" value="Genomic_DNA"/>
</dbReference>
<keyword evidence="4" id="KW-1185">Reference proteome</keyword>
<evidence type="ECO:0000256" key="2">
    <source>
        <dbReference type="SAM" id="Phobius"/>
    </source>
</evidence>
<feature type="compositionally biased region" description="Low complexity" evidence="1">
    <location>
        <begin position="22"/>
        <end position="74"/>
    </location>
</feature>
<keyword evidence="2" id="KW-0812">Transmembrane</keyword>
<keyword evidence="2" id="KW-1133">Transmembrane helix</keyword>
<organism evidence="3 4">
    <name type="scientific">Saccharomonospora xinjiangensis XJ-54</name>
    <dbReference type="NCBI Taxonomy" id="882086"/>
    <lineage>
        <taxon>Bacteria</taxon>
        <taxon>Bacillati</taxon>
        <taxon>Actinomycetota</taxon>
        <taxon>Actinomycetes</taxon>
        <taxon>Pseudonocardiales</taxon>
        <taxon>Pseudonocardiaceae</taxon>
        <taxon>Saccharomonospora</taxon>
    </lineage>
</organism>
<evidence type="ECO:0000313" key="3">
    <source>
        <dbReference type="EMBL" id="EID55840.1"/>
    </source>
</evidence>
<gene>
    <name evidence="3" type="ORF">SacxiDRAFT_3647</name>
</gene>
<proteinExistence type="predicted"/>
<evidence type="ECO:0000313" key="4">
    <source>
        <dbReference type="Proteomes" id="UP000004691"/>
    </source>
</evidence>
<dbReference type="RefSeq" id="WP_006240036.1">
    <property type="nucleotide sequence ID" value="NZ_JH636049.1"/>
</dbReference>
<keyword evidence="2" id="KW-0472">Membrane</keyword>
<sequence>MTYPPQQGGQRGPYDQQGHFGGWTPQQGQPAQPQAPQAYGQPHGAQAFGQQQPQQGLGQLGQLGQLGHPYGGMPPAQPPQQSMPPAPKKKTGLWVGVSVAVVALAAFGVTGFVTPGFLLSGDDSGRDGAGGGTDFGDSEAAAVAEQVAQGWSNGDYEALKKLICPADEPKLHGFATDAPYVTKFEVTSGLQEKQNPPSASFKASIDLENEGKKLSVNATFTVENSSGSWCWSDIAEG</sequence>
<name>I0V6T7_9PSEU</name>
<feature type="transmembrane region" description="Helical" evidence="2">
    <location>
        <begin position="93"/>
        <end position="118"/>
    </location>
</feature>
<feature type="region of interest" description="Disordered" evidence="1">
    <location>
        <begin position="1"/>
        <end position="90"/>
    </location>
</feature>
<dbReference type="HOGENOM" id="CLU_110717_0_0_11"/>
<accession>I0V6T7</accession>
<protein>
    <submittedName>
        <fullName evidence="3">Uncharacterized protein</fullName>
    </submittedName>
</protein>